<proteinExistence type="predicted"/>
<accession>A0A0W0G527</accession>
<protein>
    <submittedName>
        <fullName evidence="1">Uncharacterized protein</fullName>
    </submittedName>
</protein>
<sequence length="469" mass="52221">MSYPAESSLHSHHVKPPIRNLVISGTFSASLKVFPRSRTSSLHLVPHQHTMDLPKLLANQSVTEHHPPQFDIPPAILSHILIYAIETNFFDFYSPTGSFSEASYIGQVCRYWRDVSLATPELWSILSLRLDNRGCWHSNVADRLQMHIDHSRNALLSVRIETDAVLDERYLLAPFRKVLGRLSSLMLRTKKKVELDKVVQKYLSVAQHLTLLSAGDRIKVKVNGLKQSSSISLLLYSSFLDSTRLANYSCFLARTHITYLHLKCFPRTALELLKDCPSVIEAHFVLPPHGFPGTEPPTLTRTSPGHSIIPLLLTLTLEVINASLPGYDFPFPALAHFLNSFTAPSLISLFFLSDANQNPHSIYPPPNTEFLSALSNLIYRSSAQITRARIEGIPITTYELVPVLKALYRVRELTLGEAKGKRNKLVTTSLLALLAGRALPYSGKFISPVTSCKLTVPRSACSGLEGPEA</sequence>
<comment type="caution">
    <text evidence="1">The sequence shown here is derived from an EMBL/GenBank/DDBJ whole genome shotgun (WGS) entry which is preliminary data.</text>
</comment>
<reference evidence="1 2" key="1">
    <citation type="submission" date="2015-12" db="EMBL/GenBank/DDBJ databases">
        <title>Draft genome sequence of Moniliophthora roreri, the causal agent of frosty pod rot of cacao.</title>
        <authorList>
            <person name="Aime M.C."/>
            <person name="Diaz-Valderrama J.R."/>
            <person name="Kijpornyongpan T."/>
            <person name="Phillips-Mora W."/>
        </authorList>
    </citation>
    <scope>NUCLEOTIDE SEQUENCE [LARGE SCALE GENOMIC DNA]</scope>
    <source>
        <strain evidence="1 2">MCA 2952</strain>
    </source>
</reference>
<evidence type="ECO:0000313" key="1">
    <source>
        <dbReference type="EMBL" id="KTB43667.1"/>
    </source>
</evidence>
<evidence type="ECO:0000313" key="2">
    <source>
        <dbReference type="Proteomes" id="UP000054988"/>
    </source>
</evidence>
<organism evidence="1 2">
    <name type="scientific">Moniliophthora roreri</name>
    <name type="common">Frosty pod rot fungus</name>
    <name type="synonym">Monilia roreri</name>
    <dbReference type="NCBI Taxonomy" id="221103"/>
    <lineage>
        <taxon>Eukaryota</taxon>
        <taxon>Fungi</taxon>
        <taxon>Dikarya</taxon>
        <taxon>Basidiomycota</taxon>
        <taxon>Agaricomycotina</taxon>
        <taxon>Agaricomycetes</taxon>
        <taxon>Agaricomycetidae</taxon>
        <taxon>Agaricales</taxon>
        <taxon>Marasmiineae</taxon>
        <taxon>Marasmiaceae</taxon>
        <taxon>Moniliophthora</taxon>
    </lineage>
</organism>
<dbReference type="Proteomes" id="UP000054988">
    <property type="component" value="Unassembled WGS sequence"/>
</dbReference>
<dbReference type="EMBL" id="LATX01001120">
    <property type="protein sequence ID" value="KTB43667.1"/>
    <property type="molecule type" value="Genomic_DNA"/>
</dbReference>
<dbReference type="AlphaFoldDB" id="A0A0W0G527"/>
<name>A0A0W0G527_MONRR</name>
<gene>
    <name evidence="1" type="ORF">WG66_3758</name>
</gene>